<accession>A0A1S3HG86</accession>
<evidence type="ECO:0000256" key="10">
    <source>
        <dbReference type="SAM" id="SignalP"/>
    </source>
</evidence>
<keyword evidence="5" id="KW-0325">Glycoprotein</keyword>
<dbReference type="InterPro" id="IPR033132">
    <property type="entry name" value="GH_1_N_CS"/>
</dbReference>
<dbReference type="PROSITE" id="PS00572">
    <property type="entry name" value="GLYCOSYL_HYDROL_F1_1"/>
    <property type="match status" value="1"/>
</dbReference>
<dbReference type="SUPFAM" id="SSF51445">
    <property type="entry name" value="(Trans)glycosidases"/>
    <property type="match status" value="1"/>
</dbReference>
<dbReference type="EC" id="3.2.1.21" evidence="3"/>
<dbReference type="PROSITE" id="PS51257">
    <property type="entry name" value="PROKAR_LIPOPROTEIN"/>
    <property type="match status" value="1"/>
</dbReference>
<dbReference type="PRINTS" id="PR00131">
    <property type="entry name" value="GLHYDRLASE1"/>
</dbReference>
<evidence type="ECO:0000256" key="3">
    <source>
        <dbReference type="ARBA" id="ARBA00012744"/>
    </source>
</evidence>
<dbReference type="STRING" id="7574.A0A1S3HG86"/>
<dbReference type="Proteomes" id="UP000085678">
    <property type="component" value="Unplaced"/>
</dbReference>
<gene>
    <name evidence="12" type="primary">LOC106154276</name>
</gene>
<keyword evidence="11" id="KW-1185">Reference proteome</keyword>
<feature type="signal peptide" evidence="10">
    <location>
        <begin position="1"/>
        <end position="25"/>
    </location>
</feature>
<dbReference type="RefSeq" id="XP_013384044.2">
    <property type="nucleotide sequence ID" value="XM_013528590.2"/>
</dbReference>
<dbReference type="FunFam" id="3.20.20.80:FF:000013">
    <property type="entry name" value="lactase-phlorizin hydrolase"/>
    <property type="match status" value="1"/>
</dbReference>
<organism evidence="11 12">
    <name type="scientific">Lingula anatina</name>
    <name type="common">Brachiopod</name>
    <name type="synonym">Lingula unguis</name>
    <dbReference type="NCBI Taxonomy" id="7574"/>
    <lineage>
        <taxon>Eukaryota</taxon>
        <taxon>Metazoa</taxon>
        <taxon>Spiralia</taxon>
        <taxon>Lophotrochozoa</taxon>
        <taxon>Brachiopoda</taxon>
        <taxon>Linguliformea</taxon>
        <taxon>Lingulata</taxon>
        <taxon>Lingulida</taxon>
        <taxon>Linguloidea</taxon>
        <taxon>Lingulidae</taxon>
        <taxon>Lingula</taxon>
    </lineage>
</organism>
<dbReference type="PANTHER" id="PTHR10353">
    <property type="entry name" value="GLYCOSYL HYDROLASE"/>
    <property type="match status" value="1"/>
</dbReference>
<dbReference type="FunCoup" id="A0A1S3HG86">
    <property type="interactions" value="7"/>
</dbReference>
<dbReference type="GO" id="GO:0008422">
    <property type="term" value="F:beta-glucosidase activity"/>
    <property type="evidence" value="ECO:0007669"/>
    <property type="project" value="TreeGrafter"/>
</dbReference>
<dbReference type="InterPro" id="IPR017853">
    <property type="entry name" value="GH"/>
</dbReference>
<evidence type="ECO:0000313" key="12">
    <source>
        <dbReference type="RefSeq" id="XP_013384044.2"/>
    </source>
</evidence>
<dbReference type="PANTHER" id="PTHR10353:SF36">
    <property type="entry name" value="LP05116P"/>
    <property type="match status" value="1"/>
</dbReference>
<dbReference type="InterPro" id="IPR018120">
    <property type="entry name" value="Glyco_hydro_1_AS"/>
</dbReference>
<evidence type="ECO:0000256" key="7">
    <source>
        <dbReference type="PROSITE-ProRule" id="PRU10055"/>
    </source>
</evidence>
<dbReference type="Gene3D" id="3.20.20.80">
    <property type="entry name" value="Glycosidases"/>
    <property type="match status" value="1"/>
</dbReference>
<dbReference type="InParanoid" id="A0A1S3HG86"/>
<protein>
    <recommendedName>
        <fullName evidence="3">beta-glucosidase</fullName>
        <ecNumber evidence="3">3.2.1.21</ecNumber>
    </recommendedName>
</protein>
<feature type="active site" description="Nucleophile" evidence="7">
    <location>
        <position position="409"/>
    </location>
</feature>
<dbReference type="AlphaFoldDB" id="A0A1S3HG86"/>
<evidence type="ECO:0000256" key="5">
    <source>
        <dbReference type="ARBA" id="ARBA00023180"/>
    </source>
</evidence>
<evidence type="ECO:0000256" key="1">
    <source>
        <dbReference type="ARBA" id="ARBA00010838"/>
    </source>
</evidence>
<evidence type="ECO:0000256" key="4">
    <source>
        <dbReference type="ARBA" id="ARBA00022801"/>
    </source>
</evidence>
<dbReference type="KEGG" id="lak:106154276"/>
<proteinExistence type="inferred from homology"/>
<feature type="chain" id="PRO_5015191517" description="beta-glucosidase" evidence="10">
    <location>
        <begin position="26"/>
        <end position="533"/>
    </location>
</feature>
<keyword evidence="4 9" id="KW-0378">Hydrolase</keyword>
<keyword evidence="6 9" id="KW-0326">Glycosidase</keyword>
<reference evidence="12" key="1">
    <citation type="submission" date="2025-08" db="UniProtKB">
        <authorList>
            <consortium name="RefSeq"/>
        </authorList>
    </citation>
    <scope>IDENTIFICATION</scope>
    <source>
        <tissue evidence="12">Gonads</tissue>
    </source>
</reference>
<name>A0A1S3HG86_LINAN</name>
<evidence type="ECO:0000256" key="9">
    <source>
        <dbReference type="RuleBase" id="RU004468"/>
    </source>
</evidence>
<comment type="subunit">
    <text evidence="2">Homodimer.</text>
</comment>
<dbReference type="PROSITE" id="PS00653">
    <property type="entry name" value="GLYCOSYL_HYDROL_F1_2"/>
    <property type="match status" value="1"/>
</dbReference>
<dbReference type="GeneID" id="106154276"/>
<comment type="similarity">
    <text evidence="1 8">Belongs to the glycosyl hydrolase 1 family.</text>
</comment>
<dbReference type="OrthoDB" id="65569at2759"/>
<dbReference type="Pfam" id="PF00232">
    <property type="entry name" value="Glyco_hydro_1"/>
    <property type="match status" value="1"/>
</dbReference>
<dbReference type="GO" id="GO:0005975">
    <property type="term" value="P:carbohydrate metabolic process"/>
    <property type="evidence" value="ECO:0007669"/>
    <property type="project" value="InterPro"/>
</dbReference>
<evidence type="ECO:0000256" key="2">
    <source>
        <dbReference type="ARBA" id="ARBA00011738"/>
    </source>
</evidence>
<sequence>MRSKMSISLTLVFFAFLGCRTLVRCAYQDDPFYYDKFPDGFLWSTATSSYQIEGGWNSSEKGENIWDRFTHTCCHIEDNSTGDVACDSYNKIQDDVQLLKSLGVSHYRFSISWSRIMADGTNATIKSGGIDYYNRLINALKKANIEPMVTLYHWDLPQALQDIGGWENELLVGYFNEYARTCFKRFGDRVKLWLTFNEPFVVVWVGLGFGAHAPGISDRPGEAPYKAAHTIIKSHAEAWHTYDNEFRSTQKGRISITLDSDWKGPKDPNSADDKAASERAMQFKLGWFANPIFKNGDYPDVMKELIANKSAEEGRSTSRLPEFTESEKLRIKGTFDFFGLNHYTTQLITTQYRSDKKPNYGSDMDAKESQDPSWQRAGSSWLYVVPWGLRALLNWIKDNYGNPELYITENGVSDRNASLQDDHRVEFYRNYINNVLKAIKKDGCNVKGYTAWSLMDNFEWAAGYTEKFGLHYVDFSDPARPRKAKKSAEFYKQLIKDNGFNAPTSASAPTVGPRHRASSVLFMVVTLLVKFLM</sequence>
<evidence type="ECO:0000256" key="6">
    <source>
        <dbReference type="ARBA" id="ARBA00023295"/>
    </source>
</evidence>
<evidence type="ECO:0000256" key="8">
    <source>
        <dbReference type="RuleBase" id="RU003690"/>
    </source>
</evidence>
<evidence type="ECO:0000313" key="11">
    <source>
        <dbReference type="Proteomes" id="UP000085678"/>
    </source>
</evidence>
<dbReference type="InterPro" id="IPR001360">
    <property type="entry name" value="Glyco_hydro_1"/>
</dbReference>
<keyword evidence="10" id="KW-0732">Signal</keyword>